<dbReference type="EMBL" id="AZEZ01000060">
    <property type="protein sequence ID" value="KRL44094.1"/>
    <property type="molecule type" value="Genomic_DNA"/>
</dbReference>
<comment type="caution">
    <text evidence="1">The sequence shown here is derived from an EMBL/GenBank/DDBJ whole genome shotgun (WGS) entry which is preliminary data.</text>
</comment>
<sequence>MMMRDSGYGDITEWDQKLIFDLLLALTDQAFSDEDSQSVDVLMHFVIIVRAFLDFLISDGKLPISETDLDKVFDEYAAELGRMNEPNQEQLYEDPNLPQWREYIAQDISNYTNEWADAYIESAAWNKRSQGVTESILKTALGAMTDYIYNVYRKTPKTWTKKAINGTLTTYFVSNVGFDETDYQYIVPALSGLLTYVSRQGWLNEQRADKFKKYLAASESKMIELSKDSQNFSDSKLITLKMLEEGIELEDKAAVQAYIDVLNKQGGIDYLRELAKDTSEVKDPEETDIRDDKEIAEFSDPDPEQNYLKAPHVRKIDYQTWNRRVAIKNHTLGVQYGTKLLLERKRYDVPTQANSEDIILSVVQFVDVLYAQHLEKISEWSLNAWRELNNWLKQNQTEEQHDRTIKLLVSLMNLLAHEEVLSADKANGIIAVLQDKVIPLDKKHRNNH</sequence>
<dbReference type="PATRIC" id="fig|1423770.3.peg.268"/>
<dbReference type="Proteomes" id="UP000050872">
    <property type="component" value="Unassembled WGS sequence"/>
</dbReference>
<protein>
    <submittedName>
        <fullName evidence="1">Uncharacterized protein</fullName>
    </submittedName>
</protein>
<name>A0A0R1QHX1_9LACO</name>
<reference evidence="1 2" key="1">
    <citation type="journal article" date="2015" name="Genome Announc.">
        <title>Expanding the biotechnology potential of lactobacilli through comparative genomics of 213 strains and associated genera.</title>
        <authorList>
            <person name="Sun Z."/>
            <person name="Harris H.M."/>
            <person name="McCann A."/>
            <person name="Guo C."/>
            <person name="Argimon S."/>
            <person name="Zhang W."/>
            <person name="Yang X."/>
            <person name="Jeffery I.B."/>
            <person name="Cooney J.C."/>
            <person name="Kagawa T.F."/>
            <person name="Liu W."/>
            <person name="Song Y."/>
            <person name="Salvetti E."/>
            <person name="Wrobel A."/>
            <person name="Rasinkangas P."/>
            <person name="Parkhill J."/>
            <person name="Rea M.C."/>
            <person name="O'Sullivan O."/>
            <person name="Ritari J."/>
            <person name="Douillard F.P."/>
            <person name="Paul Ross R."/>
            <person name="Yang R."/>
            <person name="Briner A.E."/>
            <person name="Felis G.E."/>
            <person name="de Vos W.M."/>
            <person name="Barrangou R."/>
            <person name="Klaenhammer T.R."/>
            <person name="Caufield P.W."/>
            <person name="Cui Y."/>
            <person name="Zhang H."/>
            <person name="O'Toole P.W."/>
        </authorList>
    </citation>
    <scope>NUCLEOTIDE SEQUENCE [LARGE SCALE GENOMIC DNA]</scope>
    <source>
        <strain evidence="1 2">DSM 14500</strain>
    </source>
</reference>
<gene>
    <name evidence="1" type="ORF">FD29_GL000267</name>
</gene>
<evidence type="ECO:0000313" key="1">
    <source>
        <dbReference type="EMBL" id="KRL44094.1"/>
    </source>
</evidence>
<accession>A0A0R1QHX1</accession>
<organism evidence="1 2">
    <name type="scientific">Companilactobacillus mindensis DSM 14500</name>
    <dbReference type="NCBI Taxonomy" id="1423770"/>
    <lineage>
        <taxon>Bacteria</taxon>
        <taxon>Bacillati</taxon>
        <taxon>Bacillota</taxon>
        <taxon>Bacilli</taxon>
        <taxon>Lactobacillales</taxon>
        <taxon>Lactobacillaceae</taxon>
        <taxon>Companilactobacillus</taxon>
    </lineage>
</organism>
<keyword evidence="2" id="KW-1185">Reference proteome</keyword>
<evidence type="ECO:0000313" key="2">
    <source>
        <dbReference type="Proteomes" id="UP000050872"/>
    </source>
</evidence>
<dbReference type="AlphaFoldDB" id="A0A0R1QHX1"/>
<proteinExistence type="predicted"/>